<feature type="transmembrane region" description="Helical" evidence="1">
    <location>
        <begin position="318"/>
        <end position="337"/>
    </location>
</feature>
<name>A0A4R7FHN0_9MICO</name>
<feature type="transmembrane region" description="Helical" evidence="1">
    <location>
        <begin position="58"/>
        <end position="75"/>
    </location>
</feature>
<organism evidence="2 3">
    <name type="scientific">Amnibacterium kyonggiense</name>
    <dbReference type="NCBI Taxonomy" id="595671"/>
    <lineage>
        <taxon>Bacteria</taxon>
        <taxon>Bacillati</taxon>
        <taxon>Actinomycetota</taxon>
        <taxon>Actinomycetes</taxon>
        <taxon>Micrococcales</taxon>
        <taxon>Microbacteriaceae</taxon>
        <taxon>Amnibacterium</taxon>
    </lineage>
</organism>
<comment type="subcellular location">
    <subcellularLocation>
        <location evidence="1">Cell membrane</location>
        <topology evidence="1">Multi-pass membrane protein</topology>
    </subcellularLocation>
</comment>
<feature type="binding site" evidence="1">
    <location>
        <position position="262"/>
    </location>
    <ligand>
        <name>Fe cation</name>
        <dbReference type="ChEBI" id="CHEBI:24875"/>
    </ligand>
</feature>
<keyword evidence="1" id="KW-0223">Dioxygenase</keyword>
<dbReference type="AlphaFoldDB" id="A0A4R7FHN0"/>
<dbReference type="GO" id="GO:0005506">
    <property type="term" value="F:iron ion binding"/>
    <property type="evidence" value="ECO:0007669"/>
    <property type="project" value="UniProtKB-UniRule"/>
</dbReference>
<comment type="function">
    <text evidence="1">Catalyzes the cleavage of beta-carotene at its central double bond (15,15') to yield two molecules of all-trans-retinal.</text>
</comment>
<comment type="caution">
    <text evidence="2">The sequence shown here is derived from an EMBL/GenBank/DDBJ whole genome shotgun (WGS) entry which is preliminary data.</text>
</comment>
<dbReference type="GO" id="GO:0003834">
    <property type="term" value="F:beta-carotene 15,15'-dioxygenase activity"/>
    <property type="evidence" value="ECO:0007669"/>
    <property type="project" value="UniProtKB-EC"/>
</dbReference>
<feature type="transmembrane region" description="Helical" evidence="1">
    <location>
        <begin position="33"/>
        <end position="52"/>
    </location>
</feature>
<feature type="binding site" evidence="1">
    <location>
        <position position="129"/>
    </location>
    <ligand>
        <name>Fe cation</name>
        <dbReference type="ChEBI" id="CHEBI:24875"/>
    </ligand>
</feature>
<keyword evidence="1" id="KW-1003">Cell membrane</keyword>
<protein>
    <recommendedName>
        <fullName evidence="1">Probable beta-carotene 15,15'-dioxygenase</fullName>
        <ecNumber evidence="1">1.13.11.63</ecNumber>
    </recommendedName>
</protein>
<keyword evidence="1" id="KW-0812">Transmembrane</keyword>
<keyword evidence="2" id="KW-0503">Monooxygenase</keyword>
<comment type="cofactor">
    <cofactor evidence="1">
        <name>Fe(2+)</name>
        <dbReference type="ChEBI" id="CHEBI:29033"/>
    </cofactor>
</comment>
<dbReference type="Pfam" id="PF15461">
    <property type="entry name" value="BCD"/>
    <property type="match status" value="1"/>
</dbReference>
<keyword evidence="1" id="KW-0479">Metal-binding</keyword>
<dbReference type="NCBIfam" id="TIGR03753">
    <property type="entry name" value="blh_monoox"/>
    <property type="match status" value="1"/>
</dbReference>
<feature type="binding site" evidence="1">
    <location>
        <position position="72"/>
    </location>
    <ligand>
        <name>Fe cation</name>
        <dbReference type="ChEBI" id="CHEBI:24875"/>
    </ligand>
</feature>
<dbReference type="GO" id="GO:0005886">
    <property type="term" value="C:plasma membrane"/>
    <property type="evidence" value="ECO:0007669"/>
    <property type="project" value="UniProtKB-SubCell"/>
</dbReference>
<keyword evidence="1" id="KW-0408">Iron</keyword>
<keyword evidence="1" id="KW-0560">Oxidoreductase</keyword>
<keyword evidence="3" id="KW-1185">Reference proteome</keyword>
<feature type="transmembrane region" description="Helical" evidence="1">
    <location>
        <begin position="293"/>
        <end position="311"/>
    </location>
</feature>
<feature type="transmembrane region" description="Helical" evidence="1">
    <location>
        <begin position="96"/>
        <end position="129"/>
    </location>
</feature>
<keyword evidence="1" id="KW-1133">Transmembrane helix</keyword>
<reference evidence="2 3" key="1">
    <citation type="submission" date="2019-03" db="EMBL/GenBank/DDBJ databases">
        <title>Genomic Encyclopedia of Archaeal and Bacterial Type Strains, Phase II (KMG-II): from individual species to whole genera.</title>
        <authorList>
            <person name="Goeker M."/>
        </authorList>
    </citation>
    <scope>NUCLEOTIDE SEQUENCE [LARGE SCALE GENOMIC DNA]</scope>
    <source>
        <strain evidence="2 3">DSM 24782</strain>
    </source>
</reference>
<proteinExistence type="inferred from homology"/>
<dbReference type="EMBL" id="SOAM01000003">
    <property type="protein sequence ID" value="TDS75794.1"/>
    <property type="molecule type" value="Genomic_DNA"/>
</dbReference>
<comment type="similarity">
    <text evidence="1">Belongs to the Brp/Blh beta-carotene diooxygenase family.</text>
</comment>
<accession>A0A4R7FHN0</accession>
<dbReference type="EC" id="1.13.11.63" evidence="1"/>
<dbReference type="InterPro" id="IPR022270">
    <property type="entry name" value="Blh_diox"/>
</dbReference>
<gene>
    <name evidence="2" type="ORF">CLV52_2903</name>
</gene>
<evidence type="ECO:0000313" key="3">
    <source>
        <dbReference type="Proteomes" id="UP000295344"/>
    </source>
</evidence>
<dbReference type="HAMAP" id="MF_02093">
    <property type="entry name" value="Beta_carotene_diox"/>
    <property type="match status" value="1"/>
</dbReference>
<dbReference type="GO" id="GO:0010436">
    <property type="term" value="F:carotenoid dioxygenase activity"/>
    <property type="evidence" value="ECO:0007669"/>
    <property type="project" value="UniProtKB-UniRule"/>
</dbReference>
<feature type="transmembrane region" description="Helical" evidence="1">
    <location>
        <begin position="231"/>
        <end position="256"/>
    </location>
</feature>
<dbReference type="GO" id="GO:0004497">
    <property type="term" value="F:monooxygenase activity"/>
    <property type="evidence" value="ECO:0007669"/>
    <property type="project" value="UniProtKB-KW"/>
</dbReference>
<keyword evidence="1" id="KW-0472">Membrane</keyword>
<evidence type="ECO:0000313" key="2">
    <source>
        <dbReference type="EMBL" id="TDS75794.1"/>
    </source>
</evidence>
<sequence length="356" mass="37658">MTAARAGRPAVDAPADMTAPDVLRRRLFQPTTAAFAAVAVLVALLDVAGIAVPEPVQVVPFAVSVLLFGLPHGALDHLVPARLDPGISRRRSIASVVLLYAVLGAATAAVWIVLPVAGFTLFILVTWFHWGQGDLWLDRALGDAPPSRTDAALTVLVRGALPMLGPLLLHAREYAAVLRGTTGLLGARSAPAGALLESPVIRLTAALVLVALITAHLVVRRRAGGRPAPAVGEITVLAIFFLVVPPVLAVGLYFTFWHAVRHIVRLELLTDGGRAALQRGHLLRSFGRFLRDAAPLTACAVVLLAALALVLRSADLGTYLLLIAALTTPHTAVVTWMDRRRSQGVAAVRGEEPVQR</sequence>
<feature type="transmembrane region" description="Helical" evidence="1">
    <location>
        <begin position="200"/>
        <end position="219"/>
    </location>
</feature>
<feature type="binding site" evidence="1">
    <location>
        <position position="258"/>
    </location>
    <ligand>
        <name>Fe cation</name>
        <dbReference type="ChEBI" id="CHEBI:24875"/>
    </ligand>
</feature>
<comment type="catalytic activity">
    <reaction evidence="1">
        <text>all-trans-beta-carotene + O2 = 2 all-trans-retinal</text>
        <dbReference type="Rhea" id="RHEA:32887"/>
        <dbReference type="ChEBI" id="CHEBI:15379"/>
        <dbReference type="ChEBI" id="CHEBI:17579"/>
        <dbReference type="ChEBI" id="CHEBI:17898"/>
        <dbReference type="EC" id="1.13.11.63"/>
    </reaction>
</comment>
<dbReference type="Proteomes" id="UP000295344">
    <property type="component" value="Unassembled WGS sequence"/>
</dbReference>
<evidence type="ECO:0000256" key="1">
    <source>
        <dbReference type="HAMAP-Rule" id="MF_02093"/>
    </source>
</evidence>
<dbReference type="GO" id="GO:0016121">
    <property type="term" value="P:carotene catabolic process"/>
    <property type="evidence" value="ECO:0007669"/>
    <property type="project" value="UniProtKB-UniRule"/>
</dbReference>